<feature type="transmembrane region" description="Helical" evidence="1">
    <location>
        <begin position="122"/>
        <end position="142"/>
    </location>
</feature>
<dbReference type="AlphaFoldDB" id="A0A7C4XKU4"/>
<keyword evidence="1" id="KW-1133">Transmembrane helix</keyword>
<accession>A0A7C4XKU4</accession>
<dbReference type="PIRSF" id="PIRSF006162">
    <property type="entry name" value="PgpA"/>
    <property type="match status" value="1"/>
</dbReference>
<gene>
    <name evidence="3" type="ORF">ENV60_06640</name>
</gene>
<feature type="domain" description="YutG/PgpA" evidence="2">
    <location>
        <begin position="8"/>
        <end position="142"/>
    </location>
</feature>
<feature type="transmembrane region" description="Helical" evidence="1">
    <location>
        <begin position="7"/>
        <end position="35"/>
    </location>
</feature>
<dbReference type="InterPro" id="IPR036681">
    <property type="entry name" value="PgpA-like_sf"/>
</dbReference>
<dbReference type="GO" id="GO:0008962">
    <property type="term" value="F:phosphatidylglycerophosphatase activity"/>
    <property type="evidence" value="ECO:0007669"/>
    <property type="project" value="InterPro"/>
</dbReference>
<keyword evidence="1" id="KW-0472">Membrane</keyword>
<evidence type="ECO:0000256" key="1">
    <source>
        <dbReference type="SAM" id="Phobius"/>
    </source>
</evidence>
<dbReference type="EMBL" id="DTGZ01000125">
    <property type="protein sequence ID" value="HGV97956.1"/>
    <property type="molecule type" value="Genomic_DNA"/>
</dbReference>
<dbReference type="InterPro" id="IPR007686">
    <property type="entry name" value="YutG/PgpA"/>
</dbReference>
<evidence type="ECO:0000259" key="2">
    <source>
        <dbReference type="Pfam" id="PF04608"/>
    </source>
</evidence>
<keyword evidence="1" id="KW-0812">Transmembrane</keyword>
<dbReference type="SUPFAM" id="SSF101307">
    <property type="entry name" value="YutG-like"/>
    <property type="match status" value="1"/>
</dbReference>
<protein>
    <submittedName>
        <fullName evidence="3">Phosphatidylglycerophosphatase A</fullName>
    </submittedName>
</protein>
<comment type="caution">
    <text evidence="3">The sequence shown here is derived from an EMBL/GenBank/DDBJ whole genome shotgun (WGS) entry which is preliminary data.</text>
</comment>
<organism evidence="3">
    <name type="scientific">candidate division WOR-3 bacterium</name>
    <dbReference type="NCBI Taxonomy" id="2052148"/>
    <lineage>
        <taxon>Bacteria</taxon>
        <taxon>Bacteria division WOR-3</taxon>
    </lineage>
</organism>
<dbReference type="InterPro" id="IPR026037">
    <property type="entry name" value="PgpA"/>
</dbReference>
<evidence type="ECO:0000313" key="3">
    <source>
        <dbReference type="EMBL" id="HGV97956.1"/>
    </source>
</evidence>
<dbReference type="Pfam" id="PF04608">
    <property type="entry name" value="PgpA"/>
    <property type="match status" value="1"/>
</dbReference>
<feature type="transmembrane region" description="Helical" evidence="1">
    <location>
        <begin position="41"/>
        <end position="62"/>
    </location>
</feature>
<dbReference type="GO" id="GO:0006629">
    <property type="term" value="P:lipid metabolic process"/>
    <property type="evidence" value="ECO:0007669"/>
    <property type="project" value="InterPro"/>
</dbReference>
<dbReference type="PROSITE" id="PS51257">
    <property type="entry name" value="PROKAR_LIPOPROTEIN"/>
    <property type="match status" value="1"/>
</dbReference>
<dbReference type="CDD" id="cd06971">
    <property type="entry name" value="PgpA"/>
    <property type="match status" value="1"/>
</dbReference>
<reference evidence="3" key="1">
    <citation type="journal article" date="2020" name="mSystems">
        <title>Genome- and Community-Level Interaction Insights into Carbon Utilization and Element Cycling Functions of Hydrothermarchaeota in Hydrothermal Sediment.</title>
        <authorList>
            <person name="Zhou Z."/>
            <person name="Liu Y."/>
            <person name="Xu W."/>
            <person name="Pan J."/>
            <person name="Luo Z.H."/>
            <person name="Li M."/>
        </authorList>
    </citation>
    <scope>NUCLEOTIDE SEQUENCE [LARGE SCALE GENOMIC DNA]</scope>
    <source>
        <strain evidence="3">SpSt-774</strain>
    </source>
</reference>
<dbReference type="PANTHER" id="PTHR36305">
    <property type="entry name" value="PHOSPHATIDYLGLYCEROPHOSPHATASE A"/>
    <property type="match status" value="1"/>
</dbReference>
<sequence length="150" mass="17324">MRFLKILFITGLGLGYLPIAPATFSCLLSIVLWYLFKEFPLIYFAVFINLFLWGMIVSKEFLKEWGKDPSRIVIDEFSSFLIPLYFTPKKILPLIATFIVFRLFDIIKPFPLRKLEKLPDVWGVMIDDLGAALLTTIVVLLLKLSFRTGI</sequence>
<dbReference type="PANTHER" id="PTHR36305:SF1">
    <property type="entry name" value="PHOSPHATIDYLGLYCEROPHOSPHATASE A"/>
    <property type="match status" value="1"/>
</dbReference>
<proteinExistence type="predicted"/>
<name>A0A7C4XKU4_UNCW3</name>